<dbReference type="Proteomes" id="UP000076420">
    <property type="component" value="Unassembled WGS sequence"/>
</dbReference>
<dbReference type="AlphaFoldDB" id="A0A2C9M7B5"/>
<dbReference type="KEGG" id="bgt:106077784"/>
<evidence type="ECO:0000259" key="1">
    <source>
        <dbReference type="Pfam" id="PF03166"/>
    </source>
</evidence>
<dbReference type="InterPro" id="IPR017855">
    <property type="entry name" value="SMAD-like_dom_sf"/>
</dbReference>
<accession>A0A2C9M7B5</accession>
<feature type="domain" description="MH2" evidence="1">
    <location>
        <begin position="179"/>
        <end position="261"/>
    </location>
</feature>
<gene>
    <name evidence="2" type="primary">106077784</name>
</gene>
<evidence type="ECO:0000313" key="3">
    <source>
        <dbReference type="Proteomes" id="UP000076420"/>
    </source>
</evidence>
<reference evidence="2" key="1">
    <citation type="submission" date="2020-05" db="UniProtKB">
        <authorList>
            <consortium name="EnsemblMetazoa"/>
        </authorList>
    </citation>
    <scope>IDENTIFICATION</scope>
    <source>
        <strain evidence="2">BB02</strain>
    </source>
</reference>
<dbReference type="VEuPathDB" id="VectorBase:BGLB039389"/>
<proteinExistence type="predicted"/>
<dbReference type="Gene3D" id="2.60.200.10">
    <property type="match status" value="1"/>
</dbReference>
<organism evidence="2 3">
    <name type="scientific">Biomphalaria glabrata</name>
    <name type="common">Bloodfluke planorb</name>
    <name type="synonym">Freshwater snail</name>
    <dbReference type="NCBI Taxonomy" id="6526"/>
    <lineage>
        <taxon>Eukaryota</taxon>
        <taxon>Metazoa</taxon>
        <taxon>Spiralia</taxon>
        <taxon>Lophotrochozoa</taxon>
        <taxon>Mollusca</taxon>
        <taxon>Gastropoda</taxon>
        <taxon>Heterobranchia</taxon>
        <taxon>Euthyneura</taxon>
        <taxon>Panpulmonata</taxon>
        <taxon>Hygrophila</taxon>
        <taxon>Lymnaeoidea</taxon>
        <taxon>Planorbidae</taxon>
        <taxon>Biomphalaria</taxon>
    </lineage>
</organism>
<dbReference type="InterPro" id="IPR001132">
    <property type="entry name" value="SMAD_dom_Dwarfin-type"/>
</dbReference>
<sequence length="310" mass="35490">MTYRTRYLKALQMNSKEREIKLKDIVEVIQETEVNGKGIHILTIRELLLKRKKVPTDVVLEELRTVINQGIKQKSIFRIYKYRGLQSLRGHATRSTSSVSIRPLKKKRKVEKNIKPEQRLSNFTNLEIVITYGSPVKKIQNFVIANEPLIVLYAGCGGQINGNALKLEMINDMSSIEINNEQSESLRDILSKLSDGIKIRCHAGNVFISNSSGIDIIIDSNMCTNRRVKHATEQAIEEEVQVFDFKSFIVALNEYKEAQAIVPPKHEIIINFHRSPSTTYRVDLFIQLLKVSITVTKAYQELHRILTSNN</sequence>
<dbReference type="GO" id="GO:0006355">
    <property type="term" value="P:regulation of DNA-templated transcription"/>
    <property type="evidence" value="ECO:0007669"/>
    <property type="project" value="InterPro"/>
</dbReference>
<name>A0A2C9M7B5_BIOGL</name>
<dbReference type="Pfam" id="PF03166">
    <property type="entry name" value="MH2"/>
    <property type="match status" value="1"/>
</dbReference>
<dbReference type="EnsemblMetazoa" id="BGLB039389-RA">
    <property type="protein sequence ID" value="BGLB039389-PA"/>
    <property type="gene ID" value="BGLB039389"/>
</dbReference>
<dbReference type="SUPFAM" id="SSF49879">
    <property type="entry name" value="SMAD/FHA domain"/>
    <property type="match status" value="1"/>
</dbReference>
<evidence type="ECO:0000313" key="2">
    <source>
        <dbReference type="EnsemblMetazoa" id="BGLB039389-PA"/>
    </source>
</evidence>
<dbReference type="InterPro" id="IPR008984">
    <property type="entry name" value="SMAD_FHA_dom_sf"/>
</dbReference>
<protein>
    <recommendedName>
        <fullName evidence="1">MH2 domain-containing protein</fullName>
    </recommendedName>
</protein>